<dbReference type="AlphaFoldDB" id="A0A4S4CAL7"/>
<comment type="caution">
    <text evidence="1">The sequence shown here is derived from an EMBL/GenBank/DDBJ whole genome shotgun (WGS) entry which is preliminary data.</text>
</comment>
<proteinExistence type="predicted"/>
<keyword evidence="2" id="KW-1185">Reference proteome</keyword>
<dbReference type="OrthoDB" id="2678490at2"/>
<organism evidence="1 2">
    <name type="scientific">Cohnella fermenti</name>
    <dbReference type="NCBI Taxonomy" id="2565925"/>
    <lineage>
        <taxon>Bacteria</taxon>
        <taxon>Bacillati</taxon>
        <taxon>Bacillota</taxon>
        <taxon>Bacilli</taxon>
        <taxon>Bacillales</taxon>
        <taxon>Paenibacillaceae</taxon>
        <taxon>Cohnella</taxon>
    </lineage>
</organism>
<reference evidence="1 2" key="1">
    <citation type="submission" date="2019-04" db="EMBL/GenBank/DDBJ databases">
        <title>Cohnella sp. nov. isolated from preserved vegetables.</title>
        <authorList>
            <person name="Lin S.-Y."/>
            <person name="Hung M.-H."/>
            <person name="Young C.-C."/>
        </authorList>
    </citation>
    <scope>NUCLEOTIDE SEQUENCE [LARGE SCALE GENOMIC DNA]</scope>
    <source>
        <strain evidence="1 2">CC-MHH1044</strain>
    </source>
</reference>
<evidence type="ECO:0000313" key="1">
    <source>
        <dbReference type="EMBL" id="THF84473.1"/>
    </source>
</evidence>
<sequence>MYAKVDYPKGEPTKEWEERAFAPLRDYLRKSRPDEAARILPYLMFMHNEEGQFVYKNCISRASIIFDQSGDLVTLDNEALRYEFEELRGTPVERPPVSERFIHPNVEKWIASRLTREEDSKYGEDVRTFLQELWGPIANYDFSDLRAEYPLSPQGEQPPYCLFVYPSEFEKRVGYLFVGDEIVECRCTRKQFQEYRDAEQDLMIGGWKVIPLYREAFDAELPYCVHRFIELAEWRTPNRPKRQSARRRA</sequence>
<accession>A0A4S4CAL7</accession>
<protein>
    <submittedName>
        <fullName evidence="1">Uncharacterized protein</fullName>
    </submittedName>
</protein>
<dbReference type="RefSeq" id="WP_136367788.1">
    <property type="nucleotide sequence ID" value="NZ_SSOB01000001.1"/>
</dbReference>
<name>A0A4S4CAL7_9BACL</name>
<dbReference type="EMBL" id="SSOB01000001">
    <property type="protein sequence ID" value="THF84473.1"/>
    <property type="molecule type" value="Genomic_DNA"/>
</dbReference>
<gene>
    <name evidence="1" type="ORF">E6C55_00365</name>
</gene>
<evidence type="ECO:0000313" key="2">
    <source>
        <dbReference type="Proteomes" id="UP000310636"/>
    </source>
</evidence>
<dbReference type="Proteomes" id="UP000310636">
    <property type="component" value="Unassembled WGS sequence"/>
</dbReference>